<evidence type="ECO:0008006" key="3">
    <source>
        <dbReference type="Google" id="ProtNLM"/>
    </source>
</evidence>
<accession>A0A4S4L412</accession>
<gene>
    <name evidence="1" type="ORF">EW145_g4343</name>
</gene>
<dbReference type="SUPFAM" id="SSF52540">
    <property type="entry name" value="P-loop containing nucleoside triphosphate hydrolases"/>
    <property type="match status" value="1"/>
</dbReference>
<comment type="caution">
    <text evidence="1">The sequence shown here is derived from an EMBL/GenBank/DDBJ whole genome shotgun (WGS) entry which is preliminary data.</text>
</comment>
<sequence>MQELEAEERAVRRGFISNKNPDDPPARFSDPRHLNWLPFPHTTAGQPGRFSLQRQSKVVVFPFIGRHVFRRVYECAEEFDRDPFRSYSKVNLYGCAGTGKSHVLAALACLLTHEGKRVVYVPDCALLLESFFIEMRGALQFAFPEYASTMDAWSEVDQIRDFCRGWRKSGAIFFVIDQREALDAMPDDPDKDRKGNVRLWLDELLSRNFVAFSASAESKTYRPRPGKRTNIKDIAMQSGFDEEEMSWWWKHNLKSLPSVRPDERKFVEDLTGSVPLLLRPLLRLKDRQFVDAKEQFMASEELVHVRTCVLGFLAQRQDTWPASVEKAYELSVMS</sequence>
<evidence type="ECO:0000313" key="1">
    <source>
        <dbReference type="EMBL" id="THH06055.1"/>
    </source>
</evidence>
<protein>
    <recommendedName>
        <fullName evidence="3">AAA+ ATPase domain-containing protein</fullName>
    </recommendedName>
</protein>
<reference evidence="1 2" key="1">
    <citation type="submission" date="2019-02" db="EMBL/GenBank/DDBJ databases">
        <title>Genome sequencing of the rare red list fungi Phellinidium pouzarii.</title>
        <authorList>
            <person name="Buettner E."/>
            <person name="Kellner H."/>
        </authorList>
    </citation>
    <scope>NUCLEOTIDE SEQUENCE [LARGE SCALE GENOMIC DNA]</scope>
    <source>
        <strain evidence="1 2">DSM 108285</strain>
    </source>
</reference>
<dbReference type="EMBL" id="SGPK01000219">
    <property type="protein sequence ID" value="THH06055.1"/>
    <property type="molecule type" value="Genomic_DNA"/>
</dbReference>
<keyword evidence="2" id="KW-1185">Reference proteome</keyword>
<dbReference type="AlphaFoldDB" id="A0A4S4L412"/>
<name>A0A4S4L412_9AGAM</name>
<dbReference type="Gene3D" id="3.40.50.300">
    <property type="entry name" value="P-loop containing nucleotide triphosphate hydrolases"/>
    <property type="match status" value="1"/>
</dbReference>
<dbReference type="Proteomes" id="UP000308199">
    <property type="component" value="Unassembled WGS sequence"/>
</dbReference>
<dbReference type="InterPro" id="IPR027417">
    <property type="entry name" value="P-loop_NTPase"/>
</dbReference>
<proteinExistence type="predicted"/>
<organism evidence="1 2">
    <name type="scientific">Phellinidium pouzarii</name>
    <dbReference type="NCBI Taxonomy" id="167371"/>
    <lineage>
        <taxon>Eukaryota</taxon>
        <taxon>Fungi</taxon>
        <taxon>Dikarya</taxon>
        <taxon>Basidiomycota</taxon>
        <taxon>Agaricomycotina</taxon>
        <taxon>Agaricomycetes</taxon>
        <taxon>Hymenochaetales</taxon>
        <taxon>Hymenochaetaceae</taxon>
        <taxon>Phellinidium</taxon>
    </lineage>
</organism>
<evidence type="ECO:0000313" key="2">
    <source>
        <dbReference type="Proteomes" id="UP000308199"/>
    </source>
</evidence>
<dbReference type="OrthoDB" id="3171351at2759"/>